<dbReference type="OMA" id="IISIRIM"/>
<dbReference type="AlphaFoldDB" id="A0A0L0DKY9"/>
<dbReference type="SUPFAM" id="SSF103481">
    <property type="entry name" value="Multidrug resistance efflux transporter EmrE"/>
    <property type="match status" value="1"/>
</dbReference>
<keyword evidence="3 6" id="KW-0812">Transmembrane</keyword>
<reference evidence="7 8" key="1">
    <citation type="submission" date="2010-05" db="EMBL/GenBank/DDBJ databases">
        <title>The Genome Sequence of Thecamonas trahens ATCC 50062.</title>
        <authorList>
            <consortium name="The Broad Institute Genome Sequencing Platform"/>
            <person name="Russ C."/>
            <person name="Cuomo C."/>
            <person name="Shea T."/>
            <person name="Young S.K."/>
            <person name="Zeng Q."/>
            <person name="Koehrsen M."/>
            <person name="Haas B."/>
            <person name="Borodovsky M."/>
            <person name="Guigo R."/>
            <person name="Alvarado L."/>
            <person name="Berlin A."/>
            <person name="Bochicchio J."/>
            <person name="Borenstein D."/>
            <person name="Chapman S."/>
            <person name="Chen Z."/>
            <person name="Freedman E."/>
            <person name="Gellesch M."/>
            <person name="Goldberg J."/>
            <person name="Griggs A."/>
            <person name="Gujja S."/>
            <person name="Heilman E."/>
            <person name="Heiman D."/>
            <person name="Hepburn T."/>
            <person name="Howarth C."/>
            <person name="Jen D."/>
            <person name="Larson L."/>
            <person name="Mehta T."/>
            <person name="Park D."/>
            <person name="Pearson M."/>
            <person name="Roberts A."/>
            <person name="Saif S."/>
            <person name="Shenoy N."/>
            <person name="Sisk P."/>
            <person name="Stolte C."/>
            <person name="Sykes S."/>
            <person name="Thomson T."/>
            <person name="Walk T."/>
            <person name="White J."/>
            <person name="Yandava C."/>
            <person name="Burger G."/>
            <person name="Gray M.W."/>
            <person name="Holland P.W.H."/>
            <person name="King N."/>
            <person name="Lang F.B.F."/>
            <person name="Roger A.J."/>
            <person name="Ruiz-Trillo I."/>
            <person name="Lander E."/>
            <person name="Nusbaum C."/>
        </authorList>
    </citation>
    <scope>NUCLEOTIDE SEQUENCE [LARGE SCALE GENOMIC DNA]</scope>
    <source>
        <strain evidence="7 8">ATCC 50062</strain>
    </source>
</reference>
<gene>
    <name evidence="7" type="ORF">AMSG_09158</name>
</gene>
<dbReference type="InterPro" id="IPR037185">
    <property type="entry name" value="EmrE-like"/>
</dbReference>
<feature type="transmembrane region" description="Helical" evidence="6">
    <location>
        <begin position="6"/>
        <end position="26"/>
    </location>
</feature>
<feature type="transmembrane region" description="Helical" evidence="6">
    <location>
        <begin position="212"/>
        <end position="233"/>
    </location>
</feature>
<dbReference type="Pfam" id="PF07857">
    <property type="entry name" value="TMEM144"/>
    <property type="match status" value="1"/>
</dbReference>
<sequence>MVAWSVFLYGYLAVVGACVAFGSFGVPTKSAAVAAAKVHPVAFQIYYSLAIFVSAWGVLLYNPFVFTWFGFAGAAIWTPSSILALAAISDAGLSVAQTVWSGTTIMISFLWGALAYHDKVSSLPLAMVALATLLCGLVLLASLHSSLMAGVHAWLGFAVDDESLRPHRPGDVRAAAPLVAAEAPAVNVSGGRGLDDAYASAGGGDGKPLAKLVRGVVFALVLGVLNGSLMVPLRETPKRASGINYIISFSIGVVSITPLLALGYMAIMRAPLQLHWRVALGPGLLTGLLWQIGNYCSIYATLYLGLTIGYPLTQLALLVAGLWGWLYYGELPQARHVAHFWLAAIVVLGGAALLAIAG</sequence>
<feature type="transmembrane region" description="Helical" evidence="6">
    <location>
        <begin position="123"/>
        <end position="143"/>
    </location>
</feature>
<dbReference type="STRING" id="461836.A0A0L0DKY9"/>
<dbReference type="GO" id="GO:0016020">
    <property type="term" value="C:membrane"/>
    <property type="evidence" value="ECO:0007669"/>
    <property type="project" value="UniProtKB-SubCell"/>
</dbReference>
<feature type="transmembrane region" description="Helical" evidence="6">
    <location>
        <begin position="38"/>
        <end position="59"/>
    </location>
</feature>
<name>A0A0L0DKY9_THETB</name>
<dbReference type="RefSeq" id="XP_013754871.1">
    <property type="nucleotide sequence ID" value="XM_013899417.1"/>
</dbReference>
<dbReference type="EMBL" id="GL349477">
    <property type="protein sequence ID" value="KNC52982.1"/>
    <property type="molecule type" value="Genomic_DNA"/>
</dbReference>
<feature type="transmembrane region" description="Helical" evidence="6">
    <location>
        <begin position="99"/>
        <end position="117"/>
    </location>
</feature>
<evidence type="ECO:0000313" key="8">
    <source>
        <dbReference type="Proteomes" id="UP000054408"/>
    </source>
</evidence>
<evidence type="ECO:0000256" key="4">
    <source>
        <dbReference type="ARBA" id="ARBA00022989"/>
    </source>
</evidence>
<dbReference type="GeneID" id="25567674"/>
<comment type="similarity">
    <text evidence="2">Belongs to the TMEM144 family.</text>
</comment>
<dbReference type="Proteomes" id="UP000054408">
    <property type="component" value="Unassembled WGS sequence"/>
</dbReference>
<feature type="transmembrane region" description="Helical" evidence="6">
    <location>
        <begin position="279"/>
        <end position="302"/>
    </location>
</feature>
<dbReference type="PANTHER" id="PTHR16119:SF17">
    <property type="entry name" value="TRANSMEMBRANE PROTEIN 144"/>
    <property type="match status" value="1"/>
</dbReference>
<keyword evidence="4 6" id="KW-1133">Transmembrane helix</keyword>
<feature type="transmembrane region" description="Helical" evidence="6">
    <location>
        <begin position="308"/>
        <end position="328"/>
    </location>
</feature>
<keyword evidence="5 6" id="KW-0472">Membrane</keyword>
<dbReference type="PANTHER" id="PTHR16119">
    <property type="entry name" value="TRANSMEMBRANE PROTEIN 144"/>
    <property type="match status" value="1"/>
</dbReference>
<feature type="transmembrane region" description="Helical" evidence="6">
    <location>
        <begin position="65"/>
        <end position="87"/>
    </location>
</feature>
<keyword evidence="8" id="KW-1185">Reference proteome</keyword>
<evidence type="ECO:0000256" key="6">
    <source>
        <dbReference type="SAM" id="Phobius"/>
    </source>
</evidence>
<dbReference type="InterPro" id="IPR012435">
    <property type="entry name" value="TMEM144"/>
</dbReference>
<evidence type="ECO:0000313" key="7">
    <source>
        <dbReference type="EMBL" id="KNC52982.1"/>
    </source>
</evidence>
<comment type="subcellular location">
    <subcellularLocation>
        <location evidence="1">Membrane</location>
        <topology evidence="1">Multi-pass membrane protein</topology>
    </subcellularLocation>
</comment>
<evidence type="ECO:0000256" key="1">
    <source>
        <dbReference type="ARBA" id="ARBA00004141"/>
    </source>
</evidence>
<dbReference type="OrthoDB" id="426527at2759"/>
<dbReference type="InterPro" id="IPR010651">
    <property type="entry name" value="Sugar_transport"/>
</dbReference>
<feature type="transmembrane region" description="Helical" evidence="6">
    <location>
        <begin position="245"/>
        <end position="267"/>
    </location>
</feature>
<dbReference type="GO" id="GO:0015144">
    <property type="term" value="F:carbohydrate transmembrane transporter activity"/>
    <property type="evidence" value="ECO:0007669"/>
    <property type="project" value="InterPro"/>
</dbReference>
<evidence type="ECO:0000256" key="5">
    <source>
        <dbReference type="ARBA" id="ARBA00023136"/>
    </source>
</evidence>
<protein>
    <submittedName>
        <fullName evidence="7">Uncharacterized protein</fullName>
    </submittedName>
</protein>
<evidence type="ECO:0000256" key="3">
    <source>
        <dbReference type="ARBA" id="ARBA00022692"/>
    </source>
</evidence>
<proteinExistence type="inferred from homology"/>
<accession>A0A0L0DKY9</accession>
<organism evidence="7 8">
    <name type="scientific">Thecamonas trahens ATCC 50062</name>
    <dbReference type="NCBI Taxonomy" id="461836"/>
    <lineage>
        <taxon>Eukaryota</taxon>
        <taxon>Apusozoa</taxon>
        <taxon>Apusomonadida</taxon>
        <taxon>Apusomonadidae</taxon>
        <taxon>Thecamonas</taxon>
    </lineage>
</organism>
<feature type="transmembrane region" description="Helical" evidence="6">
    <location>
        <begin position="340"/>
        <end position="357"/>
    </location>
</feature>
<dbReference type="eggNOG" id="ENOG502S3ZM">
    <property type="taxonomic scope" value="Eukaryota"/>
</dbReference>
<evidence type="ECO:0000256" key="2">
    <source>
        <dbReference type="ARBA" id="ARBA00005731"/>
    </source>
</evidence>